<evidence type="ECO:0000256" key="7">
    <source>
        <dbReference type="ARBA" id="ARBA00023027"/>
    </source>
</evidence>
<feature type="domain" description="CBS" evidence="11">
    <location>
        <begin position="615"/>
        <end position="673"/>
    </location>
</feature>
<dbReference type="SMART" id="SM00100">
    <property type="entry name" value="cNMP"/>
    <property type="match status" value="1"/>
</dbReference>
<protein>
    <recommendedName>
        <fullName evidence="2">NADH:ubiquinone reductase (non-electrogenic)</fullName>
        <ecNumber evidence="2">1.6.5.9</ecNumber>
    </recommendedName>
</protein>
<evidence type="ECO:0000256" key="3">
    <source>
        <dbReference type="ARBA" id="ARBA00022630"/>
    </source>
</evidence>
<dbReference type="Pfam" id="PF22366">
    <property type="entry name" value="NDH2_C"/>
    <property type="match status" value="1"/>
</dbReference>
<evidence type="ECO:0000259" key="10">
    <source>
        <dbReference type="PROSITE" id="PS50042"/>
    </source>
</evidence>
<dbReference type="SUPFAM" id="SSF54631">
    <property type="entry name" value="CBS-domain pair"/>
    <property type="match status" value="1"/>
</dbReference>
<proteinExistence type="inferred from homology"/>
<dbReference type="PROSITE" id="PS51371">
    <property type="entry name" value="CBS"/>
    <property type="match status" value="2"/>
</dbReference>
<evidence type="ECO:0000256" key="4">
    <source>
        <dbReference type="ARBA" id="ARBA00022827"/>
    </source>
</evidence>
<dbReference type="KEGG" id="nti:DNFV4_00028"/>
<dbReference type="InterPro" id="IPR014710">
    <property type="entry name" value="RmlC-like_jellyroll"/>
</dbReference>
<comment type="catalytic activity">
    <reaction evidence="8">
        <text>a quinone + NADH + H(+) = a quinol + NAD(+)</text>
        <dbReference type="Rhea" id="RHEA:46160"/>
        <dbReference type="ChEBI" id="CHEBI:15378"/>
        <dbReference type="ChEBI" id="CHEBI:24646"/>
        <dbReference type="ChEBI" id="CHEBI:57540"/>
        <dbReference type="ChEBI" id="CHEBI:57945"/>
        <dbReference type="ChEBI" id="CHEBI:132124"/>
        <dbReference type="EC" id="1.6.5.9"/>
    </reaction>
</comment>
<evidence type="ECO:0000256" key="8">
    <source>
        <dbReference type="ARBA" id="ARBA00047599"/>
    </source>
</evidence>
<feature type="domain" description="Cyclic nucleotide-binding" evidence="10">
    <location>
        <begin position="406"/>
        <end position="508"/>
    </location>
</feature>
<dbReference type="Pfam" id="PF00571">
    <property type="entry name" value="CBS"/>
    <property type="match status" value="2"/>
</dbReference>
<dbReference type="InterPro" id="IPR000644">
    <property type="entry name" value="CBS_dom"/>
</dbReference>
<keyword evidence="3" id="KW-0285">Flavoprotein</keyword>
<evidence type="ECO:0000256" key="2">
    <source>
        <dbReference type="ARBA" id="ARBA00012637"/>
    </source>
</evidence>
<dbReference type="PANTHER" id="PTHR43706">
    <property type="entry name" value="NADH DEHYDROGENASE"/>
    <property type="match status" value="1"/>
</dbReference>
<feature type="domain" description="CBS" evidence="11">
    <location>
        <begin position="550"/>
        <end position="609"/>
    </location>
</feature>
<dbReference type="GO" id="GO:0050136">
    <property type="term" value="F:NADH dehydrogenase (quinone) (non-electrogenic) activity"/>
    <property type="evidence" value="ECO:0007669"/>
    <property type="project" value="UniProtKB-EC"/>
</dbReference>
<dbReference type="AlphaFoldDB" id="A0AA86K0B9"/>
<dbReference type="CDD" id="cd02205">
    <property type="entry name" value="CBS_pair_SF"/>
    <property type="match status" value="1"/>
</dbReference>
<organism evidence="12 13">
    <name type="scientific">Nitrospira tepida</name>
    <dbReference type="NCBI Taxonomy" id="2973512"/>
    <lineage>
        <taxon>Bacteria</taxon>
        <taxon>Pseudomonadati</taxon>
        <taxon>Nitrospirota</taxon>
        <taxon>Nitrospiria</taxon>
        <taxon>Nitrospirales</taxon>
        <taxon>Nitrospiraceae</taxon>
        <taxon>Nitrospira</taxon>
    </lineage>
</organism>
<keyword evidence="7" id="KW-0520">NAD</keyword>
<name>A0AA86K0B9_9BACT</name>
<evidence type="ECO:0000313" key="13">
    <source>
        <dbReference type="Proteomes" id="UP001179121"/>
    </source>
</evidence>
<dbReference type="Gene3D" id="2.60.120.10">
    <property type="entry name" value="Jelly Rolls"/>
    <property type="match status" value="1"/>
</dbReference>
<dbReference type="InterPro" id="IPR046342">
    <property type="entry name" value="CBS_dom_sf"/>
</dbReference>
<dbReference type="PANTHER" id="PTHR43706:SF47">
    <property type="entry name" value="EXTERNAL NADH-UBIQUINONE OXIDOREDUCTASE 1, MITOCHONDRIAL-RELATED"/>
    <property type="match status" value="1"/>
</dbReference>
<reference evidence="12" key="1">
    <citation type="submission" date="2022-10" db="EMBL/GenBank/DDBJ databases">
        <authorList>
            <person name="Koch H."/>
        </authorList>
    </citation>
    <scope>NUCLEOTIDE SEQUENCE</scope>
    <source>
        <strain evidence="12">DNF</strain>
    </source>
</reference>
<dbReference type="InterPro" id="IPR045024">
    <property type="entry name" value="NDH-2"/>
</dbReference>
<keyword evidence="13" id="KW-1185">Reference proteome</keyword>
<dbReference type="EC" id="1.6.5.9" evidence="2"/>
<dbReference type="SUPFAM" id="SSF51905">
    <property type="entry name" value="FAD/NAD(P)-binding domain"/>
    <property type="match status" value="1"/>
</dbReference>
<keyword evidence="4" id="KW-0274">FAD</keyword>
<keyword evidence="6" id="KW-0560">Oxidoreductase</keyword>
<dbReference type="InterPro" id="IPR018490">
    <property type="entry name" value="cNMP-bd_dom_sf"/>
</dbReference>
<evidence type="ECO:0000313" key="12">
    <source>
        <dbReference type="EMBL" id="CAI4029610.1"/>
    </source>
</evidence>
<dbReference type="Proteomes" id="UP001179121">
    <property type="component" value="Chromosome"/>
</dbReference>
<keyword evidence="9" id="KW-0129">CBS domain</keyword>
<dbReference type="CDD" id="cd00038">
    <property type="entry name" value="CAP_ED"/>
    <property type="match status" value="1"/>
</dbReference>
<keyword evidence="5" id="KW-0809">Transit peptide</keyword>
<dbReference type="PROSITE" id="PS50042">
    <property type="entry name" value="CNMP_BINDING_3"/>
    <property type="match status" value="1"/>
</dbReference>
<evidence type="ECO:0000256" key="5">
    <source>
        <dbReference type="ARBA" id="ARBA00022946"/>
    </source>
</evidence>
<dbReference type="Gene3D" id="3.90.1280.20">
    <property type="match status" value="1"/>
</dbReference>
<dbReference type="Pfam" id="PF07992">
    <property type="entry name" value="Pyr_redox_2"/>
    <property type="match status" value="1"/>
</dbReference>
<dbReference type="Pfam" id="PF00027">
    <property type="entry name" value="cNMP_binding"/>
    <property type="match status" value="1"/>
</dbReference>
<sequence length="678" mass="75745">MDPTRIVIIGGGFAGVKCAGILRKQLPPQSCEIVLFSRENNMVFYPLLAEVAGAAINPGAVTVPLRQMLPGVRCRTEEVRQIDLPVSEVEYEGYDGRVSRMRFDHAVLACGTAVNLTLVPGMVDHAFPLKSVGDAIALRFHVTEQLEKAEVCDDPERRRWYLSFIIVGGGFSGVEVAGEINDLVRASLRFYGNFTAEEISVTLVHARDQILPEVSPTLREFARMNMEQAGIRMVLNARAVLATAEGVELHDGRMLRGATVVCTIGTTLPQLVQRLDAPKEHGRLLTDPDMRLRGTSNVWAIGDCASVLNAYDGQVSPTTGQFAERQGRQVAENIIRVLRKEPTRPFSYRPLGQLCGIGERNAVAEILGVRLSGFPAWWLWRTVYLLKSPSWSRRIKVAFDWTWELLFPRDLAYPRVDQTERIARAHYRPGDYIFVEGEPAVNFYVIEQGEVEAMRRDATGQPKIMAVFGPGEFFGEIALLDGTLRIGSVRARTEVEVLVMGKEVFSQISGALTPFRNLVAQALRWRRPRLNPRLTQAWGVLERRPLSTFMEAVPEHRLAPDDTFEDAVRLFDEHGLEFLCVLDQDGRLQGVITRNELFEAFAQGKTAATKVRDFMKADPVVVTPNEPSLMGGDEMNRHDLDWLPVVEDKGSRRLVGVIRSERMLRHLVSHLTGGPASN</sequence>
<dbReference type="InterPro" id="IPR036188">
    <property type="entry name" value="FAD/NAD-bd_sf"/>
</dbReference>
<evidence type="ECO:0000259" key="11">
    <source>
        <dbReference type="PROSITE" id="PS51371"/>
    </source>
</evidence>
<dbReference type="InterPro" id="IPR054585">
    <property type="entry name" value="NDH2-like_C"/>
</dbReference>
<dbReference type="SUPFAM" id="SSF51206">
    <property type="entry name" value="cAMP-binding domain-like"/>
    <property type="match status" value="1"/>
</dbReference>
<dbReference type="PRINTS" id="PR00368">
    <property type="entry name" value="FADPNR"/>
</dbReference>
<evidence type="ECO:0000256" key="1">
    <source>
        <dbReference type="ARBA" id="ARBA00005272"/>
    </source>
</evidence>
<evidence type="ECO:0000256" key="6">
    <source>
        <dbReference type="ARBA" id="ARBA00023002"/>
    </source>
</evidence>
<dbReference type="SMART" id="SM00116">
    <property type="entry name" value="CBS"/>
    <property type="match status" value="2"/>
</dbReference>
<dbReference type="Gene3D" id="3.50.50.100">
    <property type="match status" value="1"/>
</dbReference>
<evidence type="ECO:0000256" key="9">
    <source>
        <dbReference type="PROSITE-ProRule" id="PRU00703"/>
    </source>
</evidence>
<gene>
    <name evidence="12" type="ORF">DNFV4_00028</name>
</gene>
<accession>A0AA86K0B9</accession>
<dbReference type="InterPro" id="IPR000595">
    <property type="entry name" value="cNMP-bd_dom"/>
</dbReference>
<comment type="similarity">
    <text evidence="1">Belongs to the NADH dehydrogenase family.</text>
</comment>
<dbReference type="EMBL" id="OX365700">
    <property type="protein sequence ID" value="CAI4029610.1"/>
    <property type="molecule type" value="Genomic_DNA"/>
</dbReference>
<dbReference type="InterPro" id="IPR023753">
    <property type="entry name" value="FAD/NAD-binding_dom"/>
</dbReference>
<dbReference type="Gene3D" id="3.10.580.10">
    <property type="entry name" value="CBS-domain"/>
    <property type="match status" value="1"/>
</dbReference>
<dbReference type="RefSeq" id="WP_289266650.1">
    <property type="nucleotide sequence ID" value="NZ_OX365700.1"/>
</dbReference>